<keyword evidence="3" id="KW-1185">Reference proteome</keyword>
<evidence type="ECO:0000313" key="3">
    <source>
        <dbReference type="Proteomes" id="UP000198420"/>
    </source>
</evidence>
<gene>
    <name evidence="2" type="ORF">SAMN06265355_102440</name>
</gene>
<sequence>MTGQNPPPTTPDNESARVEVLLERFFGAGNDAAQWGELIRPFVDTLRSSADAPIVLPRFHADTRDFAMYVITRSPTELVQARELVRAFVGPTYSTGGDTIPAALDSEDPIDAAVIDFAGPQSTLVIRTSSHQHYRPKLRVALQLMQSTAASRPARSWTVIRPLGRLLAEFDASLAAGGVASSNSALEQVIARGGISATNLAHLRIKRFDRLGLGRDLLALNGLAEVMRQDPPRPVTEAVLNAVHSTALDEPLSQGDIPGACDRLREINLPLPIKADVGFYSDEAVTVMLTTAVGRGDLSQLARLVTALRQDDRQDSVPDIVWQKATILVQPQSPHPPLPQEAKPGATPPIPAPESTPDFGEPSQLESWGELFKSLAAPGPSHRAALDALRHEVWRDWPPLPDSDEELSHALAAFDDTAWNRAWAAVGAIIEVIGSADTAPGTVREFITYALTFNKFSAADLVTLQALTEIFLRARPVADAYRSLLEELRDSCPQWVSPENADPALDLADRLVLAACPDNNARLGLAVALLTPLHRYQGRLDDSILPFARQLSDELDLPLDWPQEEPAEEDDGLGDLAGRSLLLYSLDEAVLDRASRALQQQAPDLKIALSFDKVGNPSLREKARRADVIALATRCATHAATGFITTHAKASEITYADGSGSASLLRAATNGLKALQQRV</sequence>
<dbReference type="Proteomes" id="UP000198420">
    <property type="component" value="Unassembled WGS sequence"/>
</dbReference>
<organism evidence="2 3">
    <name type="scientific">Actinomadura mexicana</name>
    <dbReference type="NCBI Taxonomy" id="134959"/>
    <lineage>
        <taxon>Bacteria</taxon>
        <taxon>Bacillati</taxon>
        <taxon>Actinomycetota</taxon>
        <taxon>Actinomycetes</taxon>
        <taxon>Streptosporangiales</taxon>
        <taxon>Thermomonosporaceae</taxon>
        <taxon>Actinomadura</taxon>
    </lineage>
</organism>
<dbReference type="InterPro" id="IPR049807">
    <property type="entry name" value="DpdD-like"/>
</dbReference>
<feature type="region of interest" description="Disordered" evidence="1">
    <location>
        <begin position="331"/>
        <end position="363"/>
    </location>
</feature>
<proteinExistence type="predicted"/>
<name>A0A238VVS4_9ACTN</name>
<reference evidence="3" key="1">
    <citation type="submission" date="2017-06" db="EMBL/GenBank/DDBJ databases">
        <authorList>
            <person name="Varghese N."/>
            <person name="Submissions S."/>
        </authorList>
    </citation>
    <scope>NUCLEOTIDE SEQUENCE [LARGE SCALE GENOMIC DNA]</scope>
    <source>
        <strain evidence="3">DSM 44485</strain>
    </source>
</reference>
<dbReference type="EMBL" id="FZNP01000002">
    <property type="protein sequence ID" value="SNR38376.1"/>
    <property type="molecule type" value="Genomic_DNA"/>
</dbReference>
<accession>A0A238VVS4</accession>
<dbReference type="AlphaFoldDB" id="A0A238VVS4"/>
<protein>
    <submittedName>
        <fullName evidence="2">Uncharacterized protein</fullName>
    </submittedName>
</protein>
<dbReference type="OrthoDB" id="4759077at2"/>
<dbReference type="RefSeq" id="WP_089310681.1">
    <property type="nucleotide sequence ID" value="NZ_FZNP01000002.1"/>
</dbReference>
<dbReference type="NCBIfam" id="NF041061">
    <property type="entry name" value="DpdD"/>
    <property type="match status" value="1"/>
</dbReference>
<evidence type="ECO:0000256" key="1">
    <source>
        <dbReference type="SAM" id="MobiDB-lite"/>
    </source>
</evidence>
<evidence type="ECO:0000313" key="2">
    <source>
        <dbReference type="EMBL" id="SNR38376.1"/>
    </source>
</evidence>